<name>A0ABW1AWN2_9RHOO</name>
<evidence type="ECO:0000313" key="1">
    <source>
        <dbReference type="EMBL" id="MFC5771733.1"/>
    </source>
</evidence>
<accession>A0ABW1AWN2</accession>
<protein>
    <submittedName>
        <fullName evidence="1">Uncharacterized protein</fullName>
    </submittedName>
</protein>
<comment type="caution">
    <text evidence="1">The sequence shown here is derived from an EMBL/GenBank/DDBJ whole genome shotgun (WGS) entry which is preliminary data.</text>
</comment>
<evidence type="ECO:0000313" key="2">
    <source>
        <dbReference type="Proteomes" id="UP001595974"/>
    </source>
</evidence>
<proteinExistence type="predicted"/>
<dbReference type="RefSeq" id="WP_157748651.1">
    <property type="nucleotide sequence ID" value="NZ_JBHSOG010000098.1"/>
</dbReference>
<gene>
    <name evidence="1" type="ORF">ACFPTN_20330</name>
</gene>
<keyword evidence="2" id="KW-1185">Reference proteome</keyword>
<sequence>MSNSTFFVSEAAVRNLKRGAERHAFGVSSSHMSEGVAAALGFKTYAALRAALAGRATIEVPKPSNARLVQRLRQLGYAAMADDLRLLPEFEHSYSPFRAFPLRKVSAVRWKAWRNLLVAAINAGLEQRLFGLSPGENWWPGGAPESHACERSIYRFMVDGSLLAIASVDAVSGDELSLHAILNPRNAEVEPGPFNGLRDGDAWAHCWVERSLGAWIQDGGEDFSCKRIVQSRLAELRIEPLGYSDQGSFFI</sequence>
<organism evidence="1 2">
    <name type="scientific">Thauera sinica</name>
    <dbReference type="NCBI Taxonomy" id="2665146"/>
    <lineage>
        <taxon>Bacteria</taxon>
        <taxon>Pseudomonadati</taxon>
        <taxon>Pseudomonadota</taxon>
        <taxon>Betaproteobacteria</taxon>
        <taxon>Rhodocyclales</taxon>
        <taxon>Zoogloeaceae</taxon>
        <taxon>Thauera</taxon>
    </lineage>
</organism>
<dbReference type="EMBL" id="JBHSOG010000098">
    <property type="protein sequence ID" value="MFC5771733.1"/>
    <property type="molecule type" value="Genomic_DNA"/>
</dbReference>
<reference evidence="2" key="1">
    <citation type="journal article" date="2019" name="Int. J. Syst. Evol. Microbiol.">
        <title>The Global Catalogue of Microorganisms (GCM) 10K type strain sequencing project: providing services to taxonomists for standard genome sequencing and annotation.</title>
        <authorList>
            <consortium name="The Broad Institute Genomics Platform"/>
            <consortium name="The Broad Institute Genome Sequencing Center for Infectious Disease"/>
            <person name="Wu L."/>
            <person name="Ma J."/>
        </authorList>
    </citation>
    <scope>NUCLEOTIDE SEQUENCE [LARGE SCALE GENOMIC DNA]</scope>
    <source>
        <strain evidence="2">SHR3</strain>
    </source>
</reference>
<dbReference type="Proteomes" id="UP001595974">
    <property type="component" value="Unassembled WGS sequence"/>
</dbReference>